<feature type="compositionally biased region" description="Basic and acidic residues" evidence="1">
    <location>
        <begin position="143"/>
        <end position="159"/>
    </location>
</feature>
<organism evidence="3 4">
    <name type="scientific">Mytilus galloprovincialis</name>
    <name type="common">Mediterranean mussel</name>
    <dbReference type="NCBI Taxonomy" id="29158"/>
    <lineage>
        <taxon>Eukaryota</taxon>
        <taxon>Metazoa</taxon>
        <taxon>Spiralia</taxon>
        <taxon>Lophotrochozoa</taxon>
        <taxon>Mollusca</taxon>
        <taxon>Bivalvia</taxon>
        <taxon>Autobranchia</taxon>
        <taxon>Pteriomorphia</taxon>
        <taxon>Mytilida</taxon>
        <taxon>Mytiloidea</taxon>
        <taxon>Mytilidae</taxon>
        <taxon>Mytilinae</taxon>
        <taxon>Mytilus</taxon>
    </lineage>
</organism>
<dbReference type="Proteomes" id="UP000596742">
    <property type="component" value="Unassembled WGS sequence"/>
</dbReference>
<keyword evidence="4" id="KW-1185">Reference proteome</keyword>
<keyword evidence="2" id="KW-0812">Transmembrane</keyword>
<evidence type="ECO:0000313" key="3">
    <source>
        <dbReference type="EMBL" id="VDI49866.1"/>
    </source>
</evidence>
<dbReference type="EMBL" id="UYJE01006878">
    <property type="protein sequence ID" value="VDI49866.1"/>
    <property type="molecule type" value="Genomic_DNA"/>
</dbReference>
<name>A0A8B6FHP5_MYTGA</name>
<evidence type="ECO:0000313" key="4">
    <source>
        <dbReference type="Proteomes" id="UP000596742"/>
    </source>
</evidence>
<keyword evidence="2" id="KW-0472">Membrane</keyword>
<evidence type="ECO:0000256" key="2">
    <source>
        <dbReference type="SAM" id="Phobius"/>
    </source>
</evidence>
<keyword evidence="2" id="KW-1133">Transmembrane helix</keyword>
<comment type="caution">
    <text evidence="3">The sequence shown here is derived from an EMBL/GenBank/DDBJ whole genome shotgun (WGS) entry which is preliminary data.</text>
</comment>
<sequence length="201" mass="22696">MECNFDTVMTGYGDCNSNGMINGYSDQKDTLLDKETSYWMKNKPKPKKHAEKHRVKQLSKGVRVDNLWLPTESDSLKISAVHAVYVILIICVVVIGALVVKYYYNRSKRKKREQNQKLTCNDSNVNPVTNSTIPLLELDGDSDVNKETKHNSRSSREEKTLVTTVDINPILEATSDSIYADPCDEIKLGHVSDETDIDINV</sequence>
<protein>
    <submittedName>
        <fullName evidence="3">Uncharacterized protein</fullName>
    </submittedName>
</protein>
<evidence type="ECO:0000256" key="1">
    <source>
        <dbReference type="SAM" id="MobiDB-lite"/>
    </source>
</evidence>
<proteinExistence type="predicted"/>
<reference evidence="3" key="1">
    <citation type="submission" date="2018-11" db="EMBL/GenBank/DDBJ databases">
        <authorList>
            <person name="Alioto T."/>
            <person name="Alioto T."/>
        </authorList>
    </citation>
    <scope>NUCLEOTIDE SEQUENCE</scope>
</reference>
<feature type="transmembrane region" description="Helical" evidence="2">
    <location>
        <begin position="83"/>
        <end position="104"/>
    </location>
</feature>
<accession>A0A8B6FHP5</accession>
<feature type="region of interest" description="Disordered" evidence="1">
    <location>
        <begin position="139"/>
        <end position="159"/>
    </location>
</feature>
<gene>
    <name evidence="3" type="ORF">MGAL_10B066891</name>
</gene>
<dbReference type="AlphaFoldDB" id="A0A8B6FHP5"/>